<dbReference type="Proteomes" id="UP000887580">
    <property type="component" value="Unplaced"/>
</dbReference>
<evidence type="ECO:0000313" key="2">
    <source>
        <dbReference type="WBParaSite" id="PS1159_v2.g11009.t1"/>
    </source>
</evidence>
<proteinExistence type="predicted"/>
<reference evidence="2" key="1">
    <citation type="submission" date="2022-11" db="UniProtKB">
        <authorList>
            <consortium name="WormBaseParasite"/>
        </authorList>
    </citation>
    <scope>IDENTIFICATION</scope>
</reference>
<protein>
    <submittedName>
        <fullName evidence="2">TOG domain-containing protein</fullName>
    </submittedName>
</protein>
<dbReference type="WBParaSite" id="PS1159_v2.g11009.t1">
    <property type="protein sequence ID" value="PS1159_v2.g11009.t1"/>
    <property type="gene ID" value="PS1159_v2.g11009"/>
</dbReference>
<name>A0AC35EV01_9BILA</name>
<evidence type="ECO:0000313" key="1">
    <source>
        <dbReference type="Proteomes" id="UP000887580"/>
    </source>
</evidence>
<sequence length="482" mass="52561">MSNGWDFAEPVDILPKLPKNFQELIASKKWQERKESLELLEKLATENIRLDPAANYKEIISTLSKILAKDSNINVCAAAAKCVTQFAKGLRTNFSPYVSNVTPVIFEKFKEKKSTLRDPLIETIDAVYATTNIENMCDDVAAAIIKQNPNIKIQTNQFIYRVFKSLNDATASKKAVKTLTPLIVKTTGESDAEVREAAYSALGAIMNLIGKTNAMTMLGEISSDTVKMAQIEKFYSQVQAEVAEQKKIQTDAIDGVQGEGGSSEDFIKLQNLNTKLIAEKAELKTKFDKALADNKKISNELLKAHQKITQMETDAKQMQAKAETLQKQLSTATKKSETLERQLASRPRSTATPVSNGISRPNTTPTIPGRSNSGIIVSTPSRSATATTITAAQKPITSRRSLAPMSVNVSSRPLGPPSVKSNSTTGLRLPSRSGSQTSIPLSDAVKKAVASGSRLPAPLILFTKKRYGNMTLGMIVYVIFIN</sequence>
<accession>A0AC35EV01</accession>
<organism evidence="1 2">
    <name type="scientific">Panagrolaimus sp. PS1159</name>
    <dbReference type="NCBI Taxonomy" id="55785"/>
    <lineage>
        <taxon>Eukaryota</taxon>
        <taxon>Metazoa</taxon>
        <taxon>Ecdysozoa</taxon>
        <taxon>Nematoda</taxon>
        <taxon>Chromadorea</taxon>
        <taxon>Rhabditida</taxon>
        <taxon>Tylenchina</taxon>
        <taxon>Panagrolaimomorpha</taxon>
        <taxon>Panagrolaimoidea</taxon>
        <taxon>Panagrolaimidae</taxon>
        <taxon>Panagrolaimus</taxon>
    </lineage>
</organism>